<keyword evidence="4" id="KW-1133">Transmembrane helix</keyword>
<evidence type="ECO:0000313" key="6">
    <source>
        <dbReference type="Proteomes" id="UP001597297"/>
    </source>
</evidence>
<dbReference type="Proteomes" id="UP001597297">
    <property type="component" value="Unassembled WGS sequence"/>
</dbReference>
<organism evidence="5 6">
    <name type="scientific">Rubritalea spongiae</name>
    <dbReference type="NCBI Taxonomy" id="430797"/>
    <lineage>
        <taxon>Bacteria</taxon>
        <taxon>Pseudomonadati</taxon>
        <taxon>Verrucomicrobiota</taxon>
        <taxon>Verrucomicrobiia</taxon>
        <taxon>Verrucomicrobiales</taxon>
        <taxon>Rubritaleaceae</taxon>
        <taxon>Rubritalea</taxon>
    </lineage>
</organism>
<accession>A0ABW5E328</accession>
<dbReference type="SUPFAM" id="SSF49785">
    <property type="entry name" value="Galactose-binding domain-like"/>
    <property type="match status" value="1"/>
</dbReference>
<dbReference type="InterPro" id="IPR036890">
    <property type="entry name" value="HATPase_C_sf"/>
</dbReference>
<dbReference type="RefSeq" id="WP_377136904.1">
    <property type="nucleotide sequence ID" value="NZ_JBHUJC010000028.1"/>
</dbReference>
<evidence type="ECO:0000256" key="4">
    <source>
        <dbReference type="SAM" id="Phobius"/>
    </source>
</evidence>
<evidence type="ECO:0008006" key="7">
    <source>
        <dbReference type="Google" id="ProtNLM"/>
    </source>
</evidence>
<dbReference type="Gene3D" id="6.10.250.2870">
    <property type="match status" value="1"/>
</dbReference>
<reference evidence="6" key="1">
    <citation type="journal article" date="2019" name="Int. J. Syst. Evol. Microbiol.">
        <title>The Global Catalogue of Microorganisms (GCM) 10K type strain sequencing project: providing services to taxonomists for standard genome sequencing and annotation.</title>
        <authorList>
            <consortium name="The Broad Institute Genomics Platform"/>
            <consortium name="The Broad Institute Genome Sequencing Center for Infectious Disease"/>
            <person name="Wu L."/>
            <person name="Ma J."/>
        </authorList>
    </citation>
    <scope>NUCLEOTIDE SEQUENCE [LARGE SCALE GENOMIC DNA]</scope>
    <source>
        <strain evidence="6">JCM 16545</strain>
    </source>
</reference>
<proteinExistence type="predicted"/>
<gene>
    <name evidence="5" type="ORF">ACFSQZ_10080</name>
</gene>
<name>A0ABW5E328_9BACT</name>
<dbReference type="InterPro" id="IPR008979">
    <property type="entry name" value="Galactose-bd-like_sf"/>
</dbReference>
<evidence type="ECO:0000313" key="5">
    <source>
        <dbReference type="EMBL" id="MFD2276817.1"/>
    </source>
</evidence>
<keyword evidence="4" id="KW-0472">Membrane</keyword>
<sequence>MQMTLAAGKGEEVSDKSLGEIEMELTEIDDELEKLANFTLRGGVGSLGYRSKVYTEPTNEHWIEINLEHEVLIDQVVLVPCLWRDTSTGVRSEGFPKAFRVVVGTEDESHEVASFHSEDGLLPRIAPLVVSFKPQLASWVRIEISEMSLLINGLKYVVQLSEILVFSGAENVALQRVAIAGNEQGSRRVPSLTDGFTPYLMDAAKGELSQTRVMGVLDPSSAPTITVDLGEAYLVNQINLHTAHVALSIPMKTLGARSVPRHVRVSGAQSADFSDEVFLCAYQQRTLLDNGPVIMRRFEETLCRYIRLTIVDYRPVASLEGAAAVVAFSEIEVLTKGRNVALGADIVMSSNLGRAEDGAERMTDGLNYYGKILPEKEWMGQLARRHDLETLRPIVAKELSLRYERQKRYLSIAIWAAVIMGAGIGFSLLIVRYSHLKNLAAFKERFAADLHDELGANLHTIGLLSDLAEVSKESPEELSGYLERIRVMTERSGYAVQHVTTLNESSALFSELVTDMKRSSERILTQLEHDFSVEGEEYLSRLKPRTSVDLFLFYKECLVNTCRHSNATELKTRLVATAKEVSLSIEDNGKGIEQSYGVPKSLRRRARLLKAKLNVENSVDGGISISLKLRNGK</sequence>
<keyword evidence="6" id="KW-1185">Reference proteome</keyword>
<evidence type="ECO:0000256" key="2">
    <source>
        <dbReference type="ARBA" id="ARBA00022777"/>
    </source>
</evidence>
<dbReference type="Gene3D" id="2.60.120.260">
    <property type="entry name" value="Galactose-binding domain-like"/>
    <property type="match status" value="2"/>
</dbReference>
<comment type="caution">
    <text evidence="5">The sequence shown here is derived from an EMBL/GenBank/DDBJ whole genome shotgun (WGS) entry which is preliminary data.</text>
</comment>
<dbReference type="EMBL" id="JBHUJC010000028">
    <property type="protein sequence ID" value="MFD2276817.1"/>
    <property type="molecule type" value="Genomic_DNA"/>
</dbReference>
<dbReference type="PANTHER" id="PTHR24421">
    <property type="entry name" value="NITRATE/NITRITE SENSOR PROTEIN NARX-RELATED"/>
    <property type="match status" value="1"/>
</dbReference>
<keyword evidence="2" id="KW-0418">Kinase</keyword>
<keyword evidence="3" id="KW-0902">Two-component regulatory system</keyword>
<keyword evidence="4" id="KW-0812">Transmembrane</keyword>
<dbReference type="InterPro" id="IPR050482">
    <property type="entry name" value="Sensor_HK_TwoCompSys"/>
</dbReference>
<keyword evidence="1" id="KW-0808">Transferase</keyword>
<evidence type="ECO:0000256" key="3">
    <source>
        <dbReference type="ARBA" id="ARBA00023012"/>
    </source>
</evidence>
<feature type="transmembrane region" description="Helical" evidence="4">
    <location>
        <begin position="409"/>
        <end position="431"/>
    </location>
</feature>
<evidence type="ECO:0000256" key="1">
    <source>
        <dbReference type="ARBA" id="ARBA00022679"/>
    </source>
</evidence>
<dbReference type="SUPFAM" id="SSF55874">
    <property type="entry name" value="ATPase domain of HSP90 chaperone/DNA topoisomerase II/histidine kinase"/>
    <property type="match status" value="1"/>
</dbReference>
<protein>
    <recommendedName>
        <fullName evidence="7">Signal transduction histidine kinase subgroup 3 dimerisation and phosphoacceptor domain-containing protein</fullName>
    </recommendedName>
</protein>